<keyword evidence="1" id="KW-0472">Membrane</keyword>
<keyword evidence="1" id="KW-1003">Cell membrane</keyword>
<comment type="caution">
    <text evidence="2">The sequence shown here is derived from an EMBL/GenBank/DDBJ whole genome shotgun (WGS) entry which is preliminary data.</text>
</comment>
<dbReference type="Proteomes" id="UP000602076">
    <property type="component" value="Unassembled WGS sequence"/>
</dbReference>
<feature type="transmembrane region" description="Helical" evidence="1">
    <location>
        <begin position="29"/>
        <end position="46"/>
    </location>
</feature>
<feature type="transmembrane region" description="Helical" evidence="1">
    <location>
        <begin position="118"/>
        <end position="139"/>
    </location>
</feature>
<dbReference type="EMBL" id="JACXSI010000055">
    <property type="protein sequence ID" value="MBD3110131.1"/>
    <property type="molecule type" value="Genomic_DNA"/>
</dbReference>
<comment type="subcellular location">
    <subcellularLocation>
        <location evidence="1">Cell membrane</location>
        <topology evidence="1">Multi-pass membrane protein</topology>
    </subcellularLocation>
</comment>
<feature type="transmembrane region" description="Helical" evidence="1">
    <location>
        <begin position="6"/>
        <end position="22"/>
    </location>
</feature>
<name>A0A927CYQ7_9BACI</name>
<reference evidence="2" key="1">
    <citation type="submission" date="2020-09" db="EMBL/GenBank/DDBJ databases">
        <title>Bacillus faecalis sp. nov., a moderately halophilic bacterium isolated from cow faeces.</title>
        <authorList>
            <person name="Jiang L."/>
            <person name="Lee J."/>
        </authorList>
    </citation>
    <scope>NUCLEOTIDE SEQUENCE</scope>
    <source>
        <strain evidence="2">AGMB 02131</strain>
    </source>
</reference>
<comment type="function">
    <text evidence="1">Involved in the import of queuosine (Q) precursors, required for Q precursor salvage.</text>
</comment>
<feature type="transmembrane region" description="Helical" evidence="1">
    <location>
        <begin position="192"/>
        <end position="216"/>
    </location>
</feature>
<dbReference type="HAMAP" id="MF_02088">
    <property type="entry name" value="Q_prec_transport"/>
    <property type="match status" value="1"/>
</dbReference>
<gene>
    <name evidence="2" type="ORF">IEO70_17500</name>
</gene>
<keyword evidence="1" id="KW-1133">Transmembrane helix</keyword>
<dbReference type="RefSeq" id="WP_190999658.1">
    <property type="nucleotide sequence ID" value="NZ_JACXSI010000055.1"/>
</dbReference>
<dbReference type="NCBIfam" id="TIGR00697">
    <property type="entry name" value="queuosine precursor transporter"/>
    <property type="match status" value="1"/>
</dbReference>
<protein>
    <recommendedName>
        <fullName evidence="1">Probable queuosine precursor transporter</fullName>
        <shortName evidence="1">Q precursor transporter</shortName>
    </recommendedName>
</protein>
<proteinExistence type="inferred from homology"/>
<comment type="similarity">
    <text evidence="1">Belongs to the vitamin uptake transporter (VUT/ECF) (TC 2.A.88) family. Q precursor transporter subfamily.</text>
</comment>
<accession>A0A927CYQ7</accession>
<keyword evidence="3" id="KW-1185">Reference proteome</keyword>
<feature type="transmembrane region" description="Helical" evidence="1">
    <location>
        <begin position="85"/>
        <end position="106"/>
    </location>
</feature>
<sequence>MFNEIFGLIFILINFSLVLLMYRMFGKTGLFVWVGFATVLSNLQVIKSIEVFGMSATLGNTMYASAFLVTDIINERYGRKEAKKAVWLGFFTLLAMTLIMQMVLLFEPGVGDFSQSSLESIFGLLPQLAIGSLAAYVVSQHTDVMIFSAIRKRFPKDSQFWIRNNGSTLISQLLDTLVFTGIAFWGLYSFEIWLQIFFTTYILKAVVSVLATPFGYAAKRFKFPEEEQQNEKLQQAV</sequence>
<evidence type="ECO:0000313" key="3">
    <source>
        <dbReference type="Proteomes" id="UP000602076"/>
    </source>
</evidence>
<evidence type="ECO:0000256" key="1">
    <source>
        <dbReference type="HAMAP-Rule" id="MF_02088"/>
    </source>
</evidence>
<dbReference type="PANTHER" id="PTHR34300:SF2">
    <property type="entry name" value="QUEUOSINE PRECURSOR TRANSPORTER-RELATED"/>
    <property type="match status" value="1"/>
</dbReference>
<keyword evidence="1" id="KW-0812">Transmembrane</keyword>
<keyword evidence="1" id="KW-0813">Transport</keyword>
<dbReference type="InterPro" id="IPR003744">
    <property type="entry name" value="YhhQ"/>
</dbReference>
<dbReference type="AlphaFoldDB" id="A0A927CYQ7"/>
<dbReference type="Pfam" id="PF02592">
    <property type="entry name" value="Vut_1"/>
    <property type="match status" value="1"/>
</dbReference>
<dbReference type="PANTHER" id="PTHR34300">
    <property type="entry name" value="QUEUOSINE PRECURSOR TRANSPORTER-RELATED"/>
    <property type="match status" value="1"/>
</dbReference>
<dbReference type="GO" id="GO:0005886">
    <property type="term" value="C:plasma membrane"/>
    <property type="evidence" value="ECO:0007669"/>
    <property type="project" value="UniProtKB-SubCell"/>
</dbReference>
<dbReference type="GO" id="GO:0022857">
    <property type="term" value="F:transmembrane transporter activity"/>
    <property type="evidence" value="ECO:0007669"/>
    <property type="project" value="UniProtKB-UniRule"/>
</dbReference>
<organism evidence="2 3">
    <name type="scientific">Peribacillus faecalis</name>
    <dbReference type="NCBI Taxonomy" id="2772559"/>
    <lineage>
        <taxon>Bacteria</taxon>
        <taxon>Bacillati</taxon>
        <taxon>Bacillota</taxon>
        <taxon>Bacilli</taxon>
        <taxon>Bacillales</taxon>
        <taxon>Bacillaceae</taxon>
        <taxon>Peribacillus</taxon>
    </lineage>
</organism>
<evidence type="ECO:0000313" key="2">
    <source>
        <dbReference type="EMBL" id="MBD3110131.1"/>
    </source>
</evidence>
<feature type="transmembrane region" description="Helical" evidence="1">
    <location>
        <begin position="160"/>
        <end position="186"/>
    </location>
</feature>
<feature type="transmembrane region" description="Helical" evidence="1">
    <location>
        <begin position="52"/>
        <end position="73"/>
    </location>
</feature>